<feature type="domain" description="DUF3668" evidence="3">
    <location>
        <begin position="163"/>
        <end position="283"/>
    </location>
</feature>
<organism evidence="4">
    <name type="scientific">Oikopleura dioica</name>
    <name type="common">Tunicate</name>
    <dbReference type="NCBI Taxonomy" id="34765"/>
    <lineage>
        <taxon>Eukaryota</taxon>
        <taxon>Metazoa</taxon>
        <taxon>Chordata</taxon>
        <taxon>Tunicata</taxon>
        <taxon>Appendicularia</taxon>
        <taxon>Copelata</taxon>
        <taxon>Oikopleuridae</taxon>
        <taxon>Oikopleura</taxon>
    </lineage>
</organism>
<dbReference type="GO" id="GO:0022027">
    <property type="term" value="P:interkinetic nuclear migration"/>
    <property type="evidence" value="ECO:0007669"/>
    <property type="project" value="TreeGrafter"/>
</dbReference>
<evidence type="ECO:0000313" key="4">
    <source>
        <dbReference type="EMBL" id="CBY09725.1"/>
    </source>
</evidence>
<feature type="region of interest" description="Disordered" evidence="2">
    <location>
        <begin position="332"/>
        <end position="367"/>
    </location>
</feature>
<keyword evidence="5" id="KW-1185">Reference proteome</keyword>
<keyword evidence="1" id="KW-0175">Coiled coil</keyword>
<evidence type="ECO:0000256" key="1">
    <source>
        <dbReference type="SAM" id="Coils"/>
    </source>
</evidence>
<sequence>MTDEKIMLVVSITAGRNFPQHKDKQLIVEGRFNDEKLYSDPVAHLSAPQINTELAWELDRKAVHHHKIQRTPIKLNIFAGNPSSDKNEIIGYIVLDLRGASSSNHTSKAKWMPLLSSKYSKFKPELSVELNLEEEPSDGANNVLQENNSGKLPVETKEENGKPFLQIGKGGSMYIFSLSLLSGERLVNLIPANRPVHDGFYWFYQLRGNDVVHEPFSELTSPFPVERASLNIQGLKKNVCRFLTAELCPIEIHLCSGEQSLGHAMVQFGQNLTKALKELDLSKDVARFPVTVPLKPNPSMGGIKGSPHFDLQFETDLGASLKVELSIRAEDVPQTPLNSTSEQLAQPVPRGLPKPLGPQSSEERQNNTDHEIADIDYSEPTTTSSHLVAPQVHAHYSFSLEIQNLRMKEHHQISVYVKYSYSFFGSSKPIFSGAPVPLHMKSQQVKLTEPFCQFDFACAPKQLENQFRAVPLVLEVWARSENEADRAIGTVVVPIEKLLPANMKPKIANENLAVALDNRVVGDIDIKFWLENKGPIKQQIIIPPENATKQREEDLRRMQEKMNMSMDKKREDLEKLQFKTALDLQLWKDEQEEEFTKYLKAKEEEMIKRIAGEFTRREQERDQIMNTRVSQYEKMEKQLRKTLAEAKKAETRVADQEKELARLRDDLQSEKDRIRQDAKTAFEQQKRELLGMLKVERAKTGAAEERASKYRQELDETDHKYKSLLNELEISKRQAPDPHLQAEVKTLLVEKNELEKRIDSLTKAKQHYKLQWSRAIKEVASMKEREIESAEVKLRRKQEEMEEMRAKYQAAQDHQEMIAERDTIRAMKSEFKNTQKSFSNVYAQQYEPEDSGYRKLMEDKEQLLKSGAYTEHDQVIQEINRKLRELSCTG</sequence>
<protein>
    <recommendedName>
        <fullName evidence="3">DUF3668 domain-containing protein</fullName>
    </recommendedName>
</protein>
<dbReference type="PANTHER" id="PTHR21574:SF0">
    <property type="entry name" value="CENTROSOMAL PROTEIN OF 120 KDA"/>
    <property type="match status" value="1"/>
</dbReference>
<dbReference type="Pfam" id="PF12416">
    <property type="entry name" value="DUF3668"/>
    <property type="match status" value="1"/>
</dbReference>
<dbReference type="AlphaFoldDB" id="E4XGC7"/>
<dbReference type="GO" id="GO:0005813">
    <property type="term" value="C:centrosome"/>
    <property type="evidence" value="ECO:0007669"/>
    <property type="project" value="TreeGrafter"/>
</dbReference>
<dbReference type="Gene3D" id="2.60.40.150">
    <property type="entry name" value="C2 domain"/>
    <property type="match status" value="1"/>
</dbReference>
<proteinExistence type="predicted"/>
<evidence type="ECO:0000256" key="2">
    <source>
        <dbReference type="SAM" id="MobiDB-lite"/>
    </source>
</evidence>
<dbReference type="InterPro" id="IPR039893">
    <property type="entry name" value="CEP120-like"/>
</dbReference>
<feature type="compositionally biased region" description="Polar residues" evidence="2">
    <location>
        <begin position="335"/>
        <end position="344"/>
    </location>
</feature>
<accession>E4XGC7</accession>
<dbReference type="GO" id="GO:1903724">
    <property type="term" value="P:positive regulation of centriole elongation"/>
    <property type="evidence" value="ECO:0007669"/>
    <property type="project" value="TreeGrafter"/>
</dbReference>
<evidence type="ECO:0000259" key="3">
    <source>
        <dbReference type="Pfam" id="PF12416"/>
    </source>
</evidence>
<dbReference type="InterPro" id="IPR035892">
    <property type="entry name" value="C2_domain_sf"/>
</dbReference>
<dbReference type="Proteomes" id="UP000001307">
    <property type="component" value="Unassembled WGS sequence"/>
</dbReference>
<dbReference type="OrthoDB" id="332250at2759"/>
<name>E4XGC7_OIKDI</name>
<gene>
    <name evidence="4" type="ORF">GSOID_T00010536001</name>
</gene>
<dbReference type="PANTHER" id="PTHR21574">
    <property type="entry name" value="CENTROSOMAL PROTEIN OF 120 KDA"/>
    <property type="match status" value="1"/>
</dbReference>
<reference evidence="4" key="1">
    <citation type="journal article" date="2010" name="Science">
        <title>Plasticity of animal genome architecture unmasked by rapid evolution of a pelagic tunicate.</title>
        <authorList>
            <person name="Denoeud F."/>
            <person name="Henriet S."/>
            <person name="Mungpakdee S."/>
            <person name="Aury J.M."/>
            <person name="Da Silva C."/>
            <person name="Brinkmann H."/>
            <person name="Mikhaleva J."/>
            <person name="Olsen L.C."/>
            <person name="Jubin C."/>
            <person name="Canestro C."/>
            <person name="Bouquet J.M."/>
            <person name="Danks G."/>
            <person name="Poulain J."/>
            <person name="Campsteijn C."/>
            <person name="Adamski M."/>
            <person name="Cross I."/>
            <person name="Yadetie F."/>
            <person name="Muffato M."/>
            <person name="Louis A."/>
            <person name="Butcher S."/>
            <person name="Tsagkogeorga G."/>
            <person name="Konrad A."/>
            <person name="Singh S."/>
            <person name="Jensen M.F."/>
            <person name="Cong E.H."/>
            <person name="Eikeseth-Otteraa H."/>
            <person name="Noel B."/>
            <person name="Anthouard V."/>
            <person name="Porcel B.M."/>
            <person name="Kachouri-Lafond R."/>
            <person name="Nishino A."/>
            <person name="Ugolini M."/>
            <person name="Chourrout P."/>
            <person name="Nishida H."/>
            <person name="Aasland R."/>
            <person name="Huzurbazar S."/>
            <person name="Westhof E."/>
            <person name="Delsuc F."/>
            <person name="Lehrach H."/>
            <person name="Reinhardt R."/>
            <person name="Weissenbach J."/>
            <person name="Roy S.W."/>
            <person name="Artiguenave F."/>
            <person name="Postlethwait J.H."/>
            <person name="Manak J.R."/>
            <person name="Thompson E.M."/>
            <person name="Jaillon O."/>
            <person name="Du Pasquier L."/>
            <person name="Boudinot P."/>
            <person name="Liberles D.A."/>
            <person name="Volff J.N."/>
            <person name="Philippe H."/>
            <person name="Lenhard B."/>
            <person name="Roest Crollius H."/>
            <person name="Wincker P."/>
            <person name="Chourrout D."/>
        </authorList>
    </citation>
    <scope>NUCLEOTIDE SEQUENCE [LARGE SCALE GENOMIC DNA]</scope>
</reference>
<evidence type="ECO:0000313" key="5">
    <source>
        <dbReference type="Proteomes" id="UP000001307"/>
    </source>
</evidence>
<feature type="coiled-coil region" evidence="1">
    <location>
        <begin position="629"/>
        <end position="814"/>
    </location>
</feature>
<dbReference type="InterPro" id="IPR022136">
    <property type="entry name" value="DUF3668"/>
</dbReference>
<dbReference type="InParanoid" id="E4XGC7"/>
<dbReference type="EMBL" id="FN653047">
    <property type="protein sequence ID" value="CBY09725.1"/>
    <property type="molecule type" value="Genomic_DNA"/>
</dbReference>